<proteinExistence type="predicted"/>
<feature type="compositionally biased region" description="Polar residues" evidence="1">
    <location>
        <begin position="124"/>
        <end position="134"/>
    </location>
</feature>
<dbReference type="EMBL" id="JASCZI010151454">
    <property type="protein sequence ID" value="MED6172954.1"/>
    <property type="molecule type" value="Genomic_DNA"/>
</dbReference>
<protein>
    <recommendedName>
        <fullName evidence="4">CCHC-type domain-containing protein</fullName>
    </recommendedName>
</protein>
<feature type="region of interest" description="Disordered" evidence="1">
    <location>
        <begin position="120"/>
        <end position="155"/>
    </location>
</feature>
<dbReference type="Proteomes" id="UP001341840">
    <property type="component" value="Unassembled WGS sequence"/>
</dbReference>
<name>A0ABU6VHG0_9FABA</name>
<organism evidence="2 3">
    <name type="scientific">Stylosanthes scabra</name>
    <dbReference type="NCBI Taxonomy" id="79078"/>
    <lineage>
        <taxon>Eukaryota</taxon>
        <taxon>Viridiplantae</taxon>
        <taxon>Streptophyta</taxon>
        <taxon>Embryophyta</taxon>
        <taxon>Tracheophyta</taxon>
        <taxon>Spermatophyta</taxon>
        <taxon>Magnoliopsida</taxon>
        <taxon>eudicotyledons</taxon>
        <taxon>Gunneridae</taxon>
        <taxon>Pentapetalae</taxon>
        <taxon>rosids</taxon>
        <taxon>fabids</taxon>
        <taxon>Fabales</taxon>
        <taxon>Fabaceae</taxon>
        <taxon>Papilionoideae</taxon>
        <taxon>50 kb inversion clade</taxon>
        <taxon>dalbergioids sensu lato</taxon>
        <taxon>Dalbergieae</taxon>
        <taxon>Pterocarpus clade</taxon>
        <taxon>Stylosanthes</taxon>
    </lineage>
</organism>
<evidence type="ECO:0008006" key="4">
    <source>
        <dbReference type="Google" id="ProtNLM"/>
    </source>
</evidence>
<accession>A0ABU6VHG0</accession>
<evidence type="ECO:0000313" key="3">
    <source>
        <dbReference type="Proteomes" id="UP001341840"/>
    </source>
</evidence>
<comment type="caution">
    <text evidence="2">The sequence shown here is derived from an EMBL/GenBank/DDBJ whole genome shotgun (WGS) entry which is preliminary data.</text>
</comment>
<evidence type="ECO:0000313" key="2">
    <source>
        <dbReference type="EMBL" id="MED6172954.1"/>
    </source>
</evidence>
<gene>
    <name evidence="2" type="ORF">PIB30_054698</name>
</gene>
<evidence type="ECO:0000256" key="1">
    <source>
        <dbReference type="SAM" id="MobiDB-lite"/>
    </source>
</evidence>
<reference evidence="2 3" key="1">
    <citation type="journal article" date="2023" name="Plants (Basel)">
        <title>Bridging the Gap: Combining Genomics and Transcriptomics Approaches to Understand Stylosanthes scabra, an Orphan Legume from the Brazilian Caatinga.</title>
        <authorList>
            <person name="Ferreira-Neto J.R.C."/>
            <person name="da Silva M.D."/>
            <person name="Binneck E."/>
            <person name="de Melo N.F."/>
            <person name="da Silva R.H."/>
            <person name="de Melo A.L.T.M."/>
            <person name="Pandolfi V."/>
            <person name="Bustamante F.O."/>
            <person name="Brasileiro-Vidal A.C."/>
            <person name="Benko-Iseppon A.M."/>
        </authorList>
    </citation>
    <scope>NUCLEOTIDE SEQUENCE [LARGE SCALE GENOMIC DNA]</scope>
    <source>
        <tissue evidence="2">Leaves</tissue>
    </source>
</reference>
<sequence length="155" mass="17166">MQVAAVSTQIGACDLCGNLGHSHEECALAQPVMEQANYMGNQGQKHYNNTFQQQQAPPMQPNAPQKPSELEIALQKLSQSTSTFVDQTQSFMKETRANLKNQEASVRNLEVQVGQIVKQLSERPPNTLSSNTIPNPKEECKAIKLRSGERTRKTS</sequence>
<feature type="compositionally biased region" description="Basic and acidic residues" evidence="1">
    <location>
        <begin position="136"/>
        <end position="155"/>
    </location>
</feature>
<keyword evidence="3" id="KW-1185">Reference proteome</keyword>